<proteinExistence type="predicted"/>
<feature type="domain" description="4Fe-4S ferredoxin-type" evidence="1">
    <location>
        <begin position="2"/>
        <end position="31"/>
    </location>
</feature>
<evidence type="ECO:0000259" key="1">
    <source>
        <dbReference type="PROSITE" id="PS51379"/>
    </source>
</evidence>
<protein>
    <recommendedName>
        <fullName evidence="1">4Fe-4S ferredoxin-type domain-containing protein</fullName>
    </recommendedName>
</protein>
<dbReference type="PROSITE" id="PS51379">
    <property type="entry name" value="4FE4S_FER_2"/>
    <property type="match status" value="2"/>
</dbReference>
<gene>
    <name evidence="2" type="ORF">S01H4_10076</name>
</gene>
<accession>X1ANB7</accession>
<dbReference type="SUPFAM" id="SSF54862">
    <property type="entry name" value="4Fe-4S ferredoxins"/>
    <property type="match status" value="1"/>
</dbReference>
<dbReference type="EMBL" id="BART01003780">
    <property type="protein sequence ID" value="GAG61381.1"/>
    <property type="molecule type" value="Genomic_DNA"/>
</dbReference>
<dbReference type="Pfam" id="PF12838">
    <property type="entry name" value="Fer4_7"/>
    <property type="match status" value="1"/>
</dbReference>
<dbReference type="Gene3D" id="3.30.70.20">
    <property type="match status" value="1"/>
</dbReference>
<reference evidence="2" key="1">
    <citation type="journal article" date="2014" name="Front. Microbiol.">
        <title>High frequency of phylogenetically diverse reductive dehalogenase-homologous genes in deep subseafloor sedimentary metagenomes.</title>
        <authorList>
            <person name="Kawai M."/>
            <person name="Futagami T."/>
            <person name="Toyoda A."/>
            <person name="Takaki Y."/>
            <person name="Nishi S."/>
            <person name="Hori S."/>
            <person name="Arai W."/>
            <person name="Tsubouchi T."/>
            <person name="Morono Y."/>
            <person name="Uchiyama I."/>
            <person name="Ito T."/>
            <person name="Fujiyama A."/>
            <person name="Inagaki F."/>
            <person name="Takami H."/>
        </authorList>
    </citation>
    <scope>NUCLEOTIDE SEQUENCE</scope>
    <source>
        <strain evidence="2">Expedition CK06-06</strain>
    </source>
</reference>
<dbReference type="InterPro" id="IPR017896">
    <property type="entry name" value="4Fe4S_Fe-S-bd"/>
</dbReference>
<dbReference type="PROSITE" id="PS00198">
    <property type="entry name" value="4FE4S_FER_1"/>
    <property type="match status" value="2"/>
</dbReference>
<comment type="caution">
    <text evidence="2">The sequence shown here is derived from an EMBL/GenBank/DDBJ whole genome shotgun (WGS) entry which is preliminary data.</text>
</comment>
<name>X1ANB7_9ZZZZ</name>
<dbReference type="AlphaFoldDB" id="X1ANB7"/>
<feature type="domain" description="4Fe-4S ferredoxin-type" evidence="1">
    <location>
        <begin position="39"/>
        <end position="68"/>
    </location>
</feature>
<dbReference type="PANTHER" id="PTHR43122">
    <property type="entry name" value="FERREDOXIN SUBUNIT OF PYRUVATE:FLAVODOXIN OXIDOREDUCTASE-RELATED"/>
    <property type="match status" value="1"/>
</dbReference>
<evidence type="ECO:0000313" key="2">
    <source>
        <dbReference type="EMBL" id="GAG61381.1"/>
    </source>
</evidence>
<dbReference type="InterPro" id="IPR017900">
    <property type="entry name" value="4Fe4S_Fe_S_CS"/>
</dbReference>
<organism evidence="2">
    <name type="scientific">marine sediment metagenome</name>
    <dbReference type="NCBI Taxonomy" id="412755"/>
    <lineage>
        <taxon>unclassified sequences</taxon>
        <taxon>metagenomes</taxon>
        <taxon>ecological metagenomes</taxon>
    </lineage>
</organism>
<sequence length="68" mass="7663">MVKFENKKDKCKGCGLCIEFCPEGVLEFSSELNSLGYYPVKVIDISNCKACKFCELICPDSTIKVFKQ</sequence>
<dbReference type="PANTHER" id="PTHR43122:SF1">
    <property type="entry name" value="IRON-SULFUR-BINDING PROTEIN"/>
    <property type="match status" value="1"/>
</dbReference>